<organism evidence="1 2">
    <name type="scientific">Panagrolaimus sp. JU765</name>
    <dbReference type="NCBI Taxonomy" id="591449"/>
    <lineage>
        <taxon>Eukaryota</taxon>
        <taxon>Metazoa</taxon>
        <taxon>Ecdysozoa</taxon>
        <taxon>Nematoda</taxon>
        <taxon>Chromadorea</taxon>
        <taxon>Rhabditida</taxon>
        <taxon>Tylenchina</taxon>
        <taxon>Panagrolaimomorpha</taxon>
        <taxon>Panagrolaimoidea</taxon>
        <taxon>Panagrolaimidae</taxon>
        <taxon>Panagrolaimus</taxon>
    </lineage>
</organism>
<accession>A0AC34QFC5</accession>
<sequence length="534" mass="61820">MNAEVDVDRCFGEKGAKTNQQVRGIWDPENDGNYFEHSGGICQTPLLIPVICRAIMDTPAFQRLDKIRQLGCCNYVYRQATYTRFEHSLGVADLARRVMDHLRRHYKDLIDGNDQLCVIIAGLCHDLGHGPFSHTFEDYVKQSRGKDFHFRHEEKSIEIFNYILEHEKTVKTCLSQYLDEDDFKFICELIDPPEYFDDEGNWNMKGRSKDKSFLYEIISNRYSGLDVDKLDYILRDSSHNVVATGVNATSIDLIIRGIRAEPYNNLRRLVCKEKLSSLMENVFLARQQLFQNVYYHKNVFPIEFELIKALQLASKHVRVPGKDGKPITLDECIEDIEGYLALQLASKHVQVPGKDGKPITLGECIEDIEGYLSLTDDIVTIIRWFPSQHPEMIEARKCIQNMDRREVHVPVAVIRRINNVDENDINNAVEQYLDENPLLKGKVLVKCRHYHFGLGLGRDPTTKILYDSRSAESMPYPKPHSPLSTYSSIFFYGKYATTRKEAEEIYRLATTIKDKFPFAQDLTKIFKDKTNRFY</sequence>
<dbReference type="Proteomes" id="UP000887576">
    <property type="component" value="Unplaced"/>
</dbReference>
<evidence type="ECO:0000313" key="1">
    <source>
        <dbReference type="Proteomes" id="UP000887576"/>
    </source>
</evidence>
<dbReference type="WBParaSite" id="JU765_v2.g15762.t1">
    <property type="protein sequence ID" value="JU765_v2.g15762.t1"/>
    <property type="gene ID" value="JU765_v2.g15762"/>
</dbReference>
<name>A0AC34QFC5_9BILA</name>
<reference evidence="2" key="1">
    <citation type="submission" date="2022-11" db="UniProtKB">
        <authorList>
            <consortium name="WormBaseParasite"/>
        </authorList>
    </citation>
    <scope>IDENTIFICATION</scope>
</reference>
<proteinExistence type="predicted"/>
<evidence type="ECO:0000313" key="2">
    <source>
        <dbReference type="WBParaSite" id="JU765_v2.g15762.t1"/>
    </source>
</evidence>
<protein>
    <submittedName>
        <fullName evidence="2">HD domain-containing protein</fullName>
    </submittedName>
</protein>